<evidence type="ECO:0000313" key="1">
    <source>
        <dbReference type="EMBL" id="KKN93782.1"/>
    </source>
</evidence>
<dbReference type="AlphaFoldDB" id="A0A0F9V271"/>
<protein>
    <submittedName>
        <fullName evidence="1">Uncharacterized protein</fullName>
    </submittedName>
</protein>
<gene>
    <name evidence="1" type="ORF">LCGC14_0196150</name>
</gene>
<name>A0A0F9V271_9ZZZZ</name>
<proteinExistence type="predicted"/>
<dbReference type="EMBL" id="LAZR01000084">
    <property type="protein sequence ID" value="KKN93782.1"/>
    <property type="molecule type" value="Genomic_DNA"/>
</dbReference>
<sequence length="73" mass="8171">MSENGILAAMCERHNLFYSADNEEICPKCVEEGAVLVKCIECQSTDVFKINKDKKDTKLGCTDCGARFEFKSD</sequence>
<comment type="caution">
    <text evidence="1">The sequence shown here is derived from an EMBL/GenBank/DDBJ whole genome shotgun (WGS) entry which is preliminary data.</text>
</comment>
<reference evidence="1" key="1">
    <citation type="journal article" date="2015" name="Nature">
        <title>Complex archaea that bridge the gap between prokaryotes and eukaryotes.</title>
        <authorList>
            <person name="Spang A."/>
            <person name="Saw J.H."/>
            <person name="Jorgensen S.L."/>
            <person name="Zaremba-Niedzwiedzka K."/>
            <person name="Martijn J."/>
            <person name="Lind A.E."/>
            <person name="van Eijk R."/>
            <person name="Schleper C."/>
            <person name="Guy L."/>
            <person name="Ettema T.J."/>
        </authorList>
    </citation>
    <scope>NUCLEOTIDE SEQUENCE</scope>
</reference>
<accession>A0A0F9V271</accession>
<organism evidence="1">
    <name type="scientific">marine sediment metagenome</name>
    <dbReference type="NCBI Taxonomy" id="412755"/>
    <lineage>
        <taxon>unclassified sequences</taxon>
        <taxon>metagenomes</taxon>
        <taxon>ecological metagenomes</taxon>
    </lineage>
</organism>